<gene>
    <name evidence="9" type="ORF">HY618_07430</name>
</gene>
<dbReference type="Pfam" id="PF01409">
    <property type="entry name" value="tRNA-synt_2d"/>
    <property type="match status" value="1"/>
</dbReference>
<proteinExistence type="predicted"/>
<dbReference type="Gene3D" id="3.30.930.10">
    <property type="entry name" value="Bira Bifunctional Protein, Domain 2"/>
    <property type="match status" value="1"/>
</dbReference>
<evidence type="ECO:0000256" key="3">
    <source>
        <dbReference type="ARBA" id="ARBA00022741"/>
    </source>
</evidence>
<evidence type="ECO:0000259" key="8">
    <source>
        <dbReference type="PROSITE" id="PS50862"/>
    </source>
</evidence>
<name>A0A933E8J7_UNCTE</name>
<dbReference type="GO" id="GO:0006432">
    <property type="term" value="P:phenylalanyl-tRNA aminoacylation"/>
    <property type="evidence" value="ECO:0007669"/>
    <property type="project" value="InterPro"/>
</dbReference>
<evidence type="ECO:0000313" key="10">
    <source>
        <dbReference type="Proteomes" id="UP000752292"/>
    </source>
</evidence>
<accession>A0A933E8J7</accession>
<feature type="non-terminal residue" evidence="9">
    <location>
        <position position="273"/>
    </location>
</feature>
<keyword evidence="4" id="KW-0067">ATP-binding</keyword>
<keyword evidence="5" id="KW-0648">Protein biosynthesis</keyword>
<comment type="catalytic activity">
    <reaction evidence="7">
        <text>tRNA(Phe) + L-phenylalanine + ATP = L-phenylalanyl-tRNA(Phe) + AMP + diphosphate + H(+)</text>
        <dbReference type="Rhea" id="RHEA:19413"/>
        <dbReference type="Rhea" id="RHEA-COMP:9668"/>
        <dbReference type="Rhea" id="RHEA-COMP:9699"/>
        <dbReference type="ChEBI" id="CHEBI:15378"/>
        <dbReference type="ChEBI" id="CHEBI:30616"/>
        <dbReference type="ChEBI" id="CHEBI:33019"/>
        <dbReference type="ChEBI" id="CHEBI:58095"/>
        <dbReference type="ChEBI" id="CHEBI:78442"/>
        <dbReference type="ChEBI" id="CHEBI:78531"/>
        <dbReference type="ChEBI" id="CHEBI:456215"/>
        <dbReference type="EC" id="6.1.1.20"/>
    </reaction>
</comment>
<dbReference type="Proteomes" id="UP000752292">
    <property type="component" value="Unassembled WGS sequence"/>
</dbReference>
<dbReference type="InterPro" id="IPR045864">
    <property type="entry name" value="aa-tRNA-synth_II/BPL/LPL"/>
</dbReference>
<keyword evidence="2" id="KW-0436">Ligase</keyword>
<sequence>MDENELKQHILRAAKALRDAMVTDPTLRERKVEEVRLHYLGRKGGVVTEVMRNLKSLSTEEKRTVGPLANSLREFIEVGASAAKKDNIVGLIDAYRAVNNQIFNDEIKRIEEEFVERSKVSTSGPRLDLTIPGRRAPVGHKHPLTQTMEDIVEVLARLGYTVAEGPEVEIDRYNFEALNIPRDHPARDMQDTFYVTDDVLLRTHTSPVQIRVLESTRPPVRIMAPGRVFRHEQVDATHSCVYHQVEGLVVDKGVTFADLKGTLESFMRSLFGR</sequence>
<dbReference type="InterPro" id="IPR006195">
    <property type="entry name" value="aa-tRNA-synth_II"/>
</dbReference>
<evidence type="ECO:0000256" key="4">
    <source>
        <dbReference type="ARBA" id="ARBA00022840"/>
    </source>
</evidence>
<organism evidence="9 10">
    <name type="scientific">Tectimicrobiota bacterium</name>
    <dbReference type="NCBI Taxonomy" id="2528274"/>
    <lineage>
        <taxon>Bacteria</taxon>
        <taxon>Pseudomonadati</taxon>
        <taxon>Nitrospinota/Tectimicrobiota group</taxon>
        <taxon>Candidatus Tectimicrobiota</taxon>
    </lineage>
</organism>
<dbReference type="InterPro" id="IPR010978">
    <property type="entry name" value="tRNA-bd_arm"/>
</dbReference>
<dbReference type="EC" id="6.1.1.20" evidence="1"/>
<evidence type="ECO:0000256" key="7">
    <source>
        <dbReference type="ARBA" id="ARBA00049255"/>
    </source>
</evidence>
<dbReference type="InterPro" id="IPR002319">
    <property type="entry name" value="Phenylalanyl-tRNA_Synthase"/>
</dbReference>
<dbReference type="SUPFAM" id="SSF55681">
    <property type="entry name" value="Class II aaRS and biotin synthetases"/>
    <property type="match status" value="1"/>
</dbReference>
<dbReference type="AlphaFoldDB" id="A0A933E8J7"/>
<feature type="domain" description="Aminoacyl-transfer RNA synthetases class-II family profile" evidence="8">
    <location>
        <begin position="151"/>
        <end position="273"/>
    </location>
</feature>
<evidence type="ECO:0000256" key="1">
    <source>
        <dbReference type="ARBA" id="ARBA00012814"/>
    </source>
</evidence>
<evidence type="ECO:0000313" key="9">
    <source>
        <dbReference type="EMBL" id="MBI4252276.1"/>
    </source>
</evidence>
<dbReference type="InterPro" id="IPR004188">
    <property type="entry name" value="Phe-tRNA_ligase_II_N"/>
</dbReference>
<dbReference type="SUPFAM" id="SSF46589">
    <property type="entry name" value="tRNA-binding arm"/>
    <property type="match status" value="1"/>
</dbReference>
<dbReference type="PROSITE" id="PS50862">
    <property type="entry name" value="AA_TRNA_LIGASE_II"/>
    <property type="match status" value="1"/>
</dbReference>
<keyword evidence="6" id="KW-0030">Aminoacyl-tRNA synthetase</keyword>
<evidence type="ECO:0000256" key="2">
    <source>
        <dbReference type="ARBA" id="ARBA00022598"/>
    </source>
</evidence>
<dbReference type="PANTHER" id="PTHR11538">
    <property type="entry name" value="PHENYLALANYL-TRNA SYNTHETASE"/>
    <property type="match status" value="1"/>
</dbReference>
<dbReference type="GO" id="GO:0005737">
    <property type="term" value="C:cytoplasm"/>
    <property type="evidence" value="ECO:0007669"/>
    <property type="project" value="InterPro"/>
</dbReference>
<evidence type="ECO:0000256" key="6">
    <source>
        <dbReference type="ARBA" id="ARBA00023146"/>
    </source>
</evidence>
<protein>
    <recommendedName>
        <fullName evidence="1">phenylalanine--tRNA ligase</fullName>
        <ecNumber evidence="1">6.1.1.20</ecNumber>
    </recommendedName>
</protein>
<dbReference type="GO" id="GO:0005524">
    <property type="term" value="F:ATP binding"/>
    <property type="evidence" value="ECO:0007669"/>
    <property type="project" value="UniProtKB-KW"/>
</dbReference>
<dbReference type="PANTHER" id="PTHR11538:SF41">
    <property type="entry name" value="PHENYLALANINE--TRNA LIGASE, MITOCHONDRIAL"/>
    <property type="match status" value="1"/>
</dbReference>
<dbReference type="GO" id="GO:0000049">
    <property type="term" value="F:tRNA binding"/>
    <property type="evidence" value="ECO:0007669"/>
    <property type="project" value="InterPro"/>
</dbReference>
<reference evidence="9" key="1">
    <citation type="submission" date="2020-07" db="EMBL/GenBank/DDBJ databases">
        <title>Huge and variable diversity of episymbiotic CPR bacteria and DPANN archaea in groundwater ecosystems.</title>
        <authorList>
            <person name="He C.Y."/>
            <person name="Keren R."/>
            <person name="Whittaker M."/>
            <person name="Farag I.F."/>
            <person name="Doudna J."/>
            <person name="Cate J.H.D."/>
            <person name="Banfield J.F."/>
        </authorList>
    </citation>
    <scope>NUCLEOTIDE SEQUENCE</scope>
    <source>
        <strain evidence="9">NC_groundwater_1370_Ag_S-0.2um_69_93</strain>
    </source>
</reference>
<dbReference type="Pfam" id="PF02912">
    <property type="entry name" value="Phe_tRNA-synt_N"/>
    <property type="match status" value="1"/>
</dbReference>
<dbReference type="GO" id="GO:0004826">
    <property type="term" value="F:phenylalanine-tRNA ligase activity"/>
    <property type="evidence" value="ECO:0007669"/>
    <property type="project" value="UniProtKB-EC"/>
</dbReference>
<evidence type="ECO:0000256" key="5">
    <source>
        <dbReference type="ARBA" id="ARBA00022917"/>
    </source>
</evidence>
<keyword evidence="3" id="KW-0547">Nucleotide-binding</keyword>
<dbReference type="EMBL" id="JACQRX010000324">
    <property type="protein sequence ID" value="MBI4252276.1"/>
    <property type="molecule type" value="Genomic_DNA"/>
</dbReference>
<comment type="caution">
    <text evidence="9">The sequence shown here is derived from an EMBL/GenBank/DDBJ whole genome shotgun (WGS) entry which is preliminary data.</text>
</comment>